<dbReference type="AlphaFoldDB" id="A0A4R8GYP8"/>
<dbReference type="EMBL" id="SOEG01000011">
    <property type="protein sequence ID" value="TDX51623.1"/>
    <property type="molecule type" value="Genomic_DNA"/>
</dbReference>
<dbReference type="InterPro" id="IPR036565">
    <property type="entry name" value="Mur-like_cat_sf"/>
</dbReference>
<evidence type="ECO:0000313" key="19">
    <source>
        <dbReference type="Proteomes" id="UP000295832"/>
    </source>
</evidence>
<dbReference type="SUPFAM" id="SSF53244">
    <property type="entry name" value="MurD-like peptide ligases, peptide-binding domain"/>
    <property type="match status" value="1"/>
</dbReference>
<dbReference type="GO" id="GO:0009252">
    <property type="term" value="P:peptidoglycan biosynthetic process"/>
    <property type="evidence" value="ECO:0007669"/>
    <property type="project" value="UniProtKB-UniRule"/>
</dbReference>
<evidence type="ECO:0000259" key="15">
    <source>
        <dbReference type="Pfam" id="PF01225"/>
    </source>
</evidence>
<reference evidence="18 19" key="1">
    <citation type="submission" date="2019-03" db="EMBL/GenBank/DDBJ databases">
        <title>Subsurface microbial communities from deep shales in Ohio and West Virginia, USA.</title>
        <authorList>
            <person name="Wrighton K."/>
        </authorList>
    </citation>
    <scope>NUCLEOTIDE SEQUENCE [LARGE SCALE GENOMIC DNA]</scope>
    <source>
        <strain evidence="18 19">MSL 6dP</strain>
    </source>
</reference>
<protein>
    <recommendedName>
        <fullName evidence="3 14">UDP-N-acetylmuramate--L-alanine ligase</fullName>
        <ecNumber evidence="3 14">6.3.2.8</ecNumber>
    </recommendedName>
    <alternativeName>
        <fullName evidence="14">UDP-N-acetylmuramoyl-L-alanine synthetase</fullName>
    </alternativeName>
</protein>
<dbReference type="Pfam" id="PF01225">
    <property type="entry name" value="Mur_ligase"/>
    <property type="match status" value="1"/>
</dbReference>
<keyword evidence="7 14" id="KW-0547">Nucleotide-binding</keyword>
<dbReference type="GO" id="GO:0005737">
    <property type="term" value="C:cytoplasm"/>
    <property type="evidence" value="ECO:0007669"/>
    <property type="project" value="UniProtKB-SubCell"/>
</dbReference>
<comment type="catalytic activity">
    <reaction evidence="13 14">
        <text>UDP-N-acetyl-alpha-D-muramate + L-alanine + ATP = UDP-N-acetyl-alpha-D-muramoyl-L-alanine + ADP + phosphate + H(+)</text>
        <dbReference type="Rhea" id="RHEA:23372"/>
        <dbReference type="ChEBI" id="CHEBI:15378"/>
        <dbReference type="ChEBI" id="CHEBI:30616"/>
        <dbReference type="ChEBI" id="CHEBI:43474"/>
        <dbReference type="ChEBI" id="CHEBI:57972"/>
        <dbReference type="ChEBI" id="CHEBI:70757"/>
        <dbReference type="ChEBI" id="CHEBI:83898"/>
        <dbReference type="ChEBI" id="CHEBI:456216"/>
        <dbReference type="EC" id="6.3.2.8"/>
    </reaction>
</comment>
<dbReference type="EC" id="6.3.2.8" evidence="3 14"/>
<dbReference type="HAMAP" id="MF_00046">
    <property type="entry name" value="MurC"/>
    <property type="match status" value="1"/>
</dbReference>
<dbReference type="SUPFAM" id="SSF53623">
    <property type="entry name" value="MurD-like peptide ligases, catalytic domain"/>
    <property type="match status" value="1"/>
</dbReference>
<keyword evidence="8 14" id="KW-0067">ATP-binding</keyword>
<dbReference type="InterPro" id="IPR000713">
    <property type="entry name" value="Mur_ligase_N"/>
</dbReference>
<feature type="domain" description="Mur ligase central" evidence="17">
    <location>
        <begin position="108"/>
        <end position="286"/>
    </location>
</feature>
<dbReference type="NCBIfam" id="TIGR01082">
    <property type="entry name" value="murC"/>
    <property type="match status" value="1"/>
</dbReference>
<evidence type="ECO:0000256" key="5">
    <source>
        <dbReference type="ARBA" id="ARBA00022598"/>
    </source>
</evidence>
<keyword evidence="12 14" id="KW-0961">Cell wall biogenesis/degradation</keyword>
<proteinExistence type="inferred from homology"/>
<evidence type="ECO:0000256" key="7">
    <source>
        <dbReference type="ARBA" id="ARBA00022741"/>
    </source>
</evidence>
<keyword evidence="6 14" id="KW-0132">Cell division</keyword>
<evidence type="ECO:0000256" key="14">
    <source>
        <dbReference type="HAMAP-Rule" id="MF_00046"/>
    </source>
</evidence>
<dbReference type="GO" id="GO:0008763">
    <property type="term" value="F:UDP-N-acetylmuramate-L-alanine ligase activity"/>
    <property type="evidence" value="ECO:0007669"/>
    <property type="project" value="UniProtKB-UniRule"/>
</dbReference>
<dbReference type="Pfam" id="PF08245">
    <property type="entry name" value="Mur_ligase_M"/>
    <property type="match status" value="1"/>
</dbReference>
<dbReference type="InterPro" id="IPR005758">
    <property type="entry name" value="UDP-N-AcMur_Ala_ligase_MurC"/>
</dbReference>
<dbReference type="PANTHER" id="PTHR43445:SF3">
    <property type="entry name" value="UDP-N-ACETYLMURAMATE--L-ALANINE LIGASE"/>
    <property type="match status" value="1"/>
</dbReference>
<dbReference type="GO" id="GO:0005524">
    <property type="term" value="F:ATP binding"/>
    <property type="evidence" value="ECO:0007669"/>
    <property type="project" value="UniProtKB-UniRule"/>
</dbReference>
<evidence type="ECO:0000259" key="17">
    <source>
        <dbReference type="Pfam" id="PF08245"/>
    </source>
</evidence>
<dbReference type="GO" id="GO:0071555">
    <property type="term" value="P:cell wall organization"/>
    <property type="evidence" value="ECO:0007669"/>
    <property type="project" value="UniProtKB-KW"/>
</dbReference>
<dbReference type="Gene3D" id="3.90.190.20">
    <property type="entry name" value="Mur ligase, C-terminal domain"/>
    <property type="match status" value="1"/>
</dbReference>
<dbReference type="Pfam" id="PF02875">
    <property type="entry name" value="Mur_ligase_C"/>
    <property type="match status" value="1"/>
</dbReference>
<evidence type="ECO:0000259" key="16">
    <source>
        <dbReference type="Pfam" id="PF02875"/>
    </source>
</evidence>
<dbReference type="InterPro" id="IPR036615">
    <property type="entry name" value="Mur_ligase_C_dom_sf"/>
</dbReference>
<keyword evidence="19" id="KW-1185">Reference proteome</keyword>
<feature type="binding site" evidence="14">
    <location>
        <begin position="109"/>
        <end position="115"/>
    </location>
    <ligand>
        <name>ATP</name>
        <dbReference type="ChEBI" id="CHEBI:30616"/>
    </ligand>
</feature>
<comment type="pathway">
    <text evidence="2 14">Cell wall biogenesis; peptidoglycan biosynthesis.</text>
</comment>
<evidence type="ECO:0000313" key="18">
    <source>
        <dbReference type="EMBL" id="TDX51623.1"/>
    </source>
</evidence>
<dbReference type="UniPathway" id="UPA00219"/>
<dbReference type="Gene3D" id="3.40.50.720">
    <property type="entry name" value="NAD(P)-binding Rossmann-like Domain"/>
    <property type="match status" value="1"/>
</dbReference>
<evidence type="ECO:0000256" key="13">
    <source>
        <dbReference type="ARBA" id="ARBA00047833"/>
    </source>
</evidence>
<keyword evidence="10 14" id="KW-0573">Peptidoglycan synthesis</keyword>
<comment type="similarity">
    <text evidence="14">Belongs to the MurCDEF family.</text>
</comment>
<dbReference type="GO" id="GO:0051301">
    <property type="term" value="P:cell division"/>
    <property type="evidence" value="ECO:0007669"/>
    <property type="project" value="UniProtKB-KW"/>
</dbReference>
<sequence>MKRAHIIGIGGIAMSAIAQCLIQLGYTVTGSDLNHNHLIEELRNQGVEISIGHNEANVSPEVKKVIFSDAIPAHNVEILAAKKYNLELLGRSDALAWLTEEKEVISAAGTHGKTTTSAMIAHLLELGKKEPSFIIGGILNNFDSNFRANRGDYFVLEGDEYGKSFLKYSSDIGVITNIEYDHPDIYANMDEVLETYHQYVDNLTKCLITNQKVIDQLNLTPRQMDLDIITVGIDDQEADFTAINIREEELSSYFTLRYKGKEVGEFKINSLGDYNIKHALEAIAVANYCGISFEEMKRAIALWKGVKRRFEILDEREDRIVISDYAHHPSEVDAVAEIFERIKTDKKKVLIFQPHQYLRTKSLFKNYENILDKLLDEKVIFKIYKVREKVSEEELESLGNKLSQTISRGDTKYYNQTDKLTKWLNNYLKENNAIFLFLGAGNIDDFARKWVSKG</sequence>
<dbReference type="InterPro" id="IPR004101">
    <property type="entry name" value="Mur_ligase_C"/>
</dbReference>
<evidence type="ECO:0000256" key="2">
    <source>
        <dbReference type="ARBA" id="ARBA00004752"/>
    </source>
</evidence>
<keyword evidence="9 14" id="KW-0133">Cell shape</keyword>
<evidence type="ECO:0000256" key="9">
    <source>
        <dbReference type="ARBA" id="ARBA00022960"/>
    </source>
</evidence>
<keyword evidence="4 14" id="KW-0963">Cytoplasm</keyword>
<evidence type="ECO:0000256" key="10">
    <source>
        <dbReference type="ARBA" id="ARBA00022984"/>
    </source>
</evidence>
<dbReference type="RefSeq" id="WP_134116437.1">
    <property type="nucleotide sequence ID" value="NZ_SOEG01000011.1"/>
</dbReference>
<evidence type="ECO:0000256" key="3">
    <source>
        <dbReference type="ARBA" id="ARBA00012211"/>
    </source>
</evidence>
<evidence type="ECO:0000256" key="6">
    <source>
        <dbReference type="ARBA" id="ARBA00022618"/>
    </source>
</evidence>
<accession>A0A4R8GYP8</accession>
<evidence type="ECO:0000256" key="8">
    <source>
        <dbReference type="ARBA" id="ARBA00022840"/>
    </source>
</evidence>
<comment type="function">
    <text evidence="14">Cell wall formation.</text>
</comment>
<comment type="subcellular location">
    <subcellularLocation>
        <location evidence="1 14">Cytoplasm</location>
    </subcellularLocation>
</comment>
<organism evidence="18 19">
    <name type="scientific">Orenia marismortui</name>
    <dbReference type="NCBI Taxonomy" id="46469"/>
    <lineage>
        <taxon>Bacteria</taxon>
        <taxon>Bacillati</taxon>
        <taxon>Bacillota</taxon>
        <taxon>Clostridia</taxon>
        <taxon>Halanaerobiales</taxon>
        <taxon>Halobacteroidaceae</taxon>
        <taxon>Orenia</taxon>
    </lineage>
</organism>
<evidence type="ECO:0000256" key="11">
    <source>
        <dbReference type="ARBA" id="ARBA00023306"/>
    </source>
</evidence>
<dbReference type="STRING" id="926561.GCA_000379025_01250"/>
<dbReference type="InterPro" id="IPR013221">
    <property type="entry name" value="Mur_ligase_cen"/>
</dbReference>
<feature type="domain" description="Mur ligase N-terminal catalytic" evidence="15">
    <location>
        <begin position="4"/>
        <end position="101"/>
    </location>
</feature>
<dbReference type="PANTHER" id="PTHR43445">
    <property type="entry name" value="UDP-N-ACETYLMURAMATE--L-ALANINE LIGASE-RELATED"/>
    <property type="match status" value="1"/>
</dbReference>
<evidence type="ECO:0000256" key="12">
    <source>
        <dbReference type="ARBA" id="ARBA00023316"/>
    </source>
</evidence>
<dbReference type="InterPro" id="IPR050061">
    <property type="entry name" value="MurCDEF_pg_biosynth"/>
</dbReference>
<dbReference type="GO" id="GO:0008360">
    <property type="term" value="P:regulation of cell shape"/>
    <property type="evidence" value="ECO:0007669"/>
    <property type="project" value="UniProtKB-KW"/>
</dbReference>
<name>A0A4R8GYP8_9FIRM</name>
<gene>
    <name evidence="14" type="primary">murC</name>
    <name evidence="18" type="ORF">C7959_11119</name>
</gene>
<dbReference type="Gene3D" id="3.40.1190.10">
    <property type="entry name" value="Mur-like, catalytic domain"/>
    <property type="match status" value="1"/>
</dbReference>
<feature type="domain" description="Mur ligase C-terminal" evidence="16">
    <location>
        <begin position="308"/>
        <end position="441"/>
    </location>
</feature>
<dbReference type="Proteomes" id="UP000295832">
    <property type="component" value="Unassembled WGS sequence"/>
</dbReference>
<evidence type="ECO:0000256" key="1">
    <source>
        <dbReference type="ARBA" id="ARBA00004496"/>
    </source>
</evidence>
<evidence type="ECO:0000256" key="4">
    <source>
        <dbReference type="ARBA" id="ARBA00022490"/>
    </source>
</evidence>
<comment type="caution">
    <text evidence="18">The sequence shown here is derived from an EMBL/GenBank/DDBJ whole genome shotgun (WGS) entry which is preliminary data.</text>
</comment>
<keyword evidence="11 14" id="KW-0131">Cell cycle</keyword>
<keyword evidence="5 14" id="KW-0436">Ligase</keyword>
<dbReference type="SUPFAM" id="SSF51984">
    <property type="entry name" value="MurCD N-terminal domain"/>
    <property type="match status" value="1"/>
</dbReference>